<dbReference type="AlphaFoldDB" id="A0A5C4LFV4"/>
<proteinExistence type="predicted"/>
<accession>A0A5C4LFV4</accession>
<dbReference type="Proteomes" id="UP000305267">
    <property type="component" value="Unassembled WGS sequence"/>
</dbReference>
<gene>
    <name evidence="2" type="ORF">FF100_18505</name>
</gene>
<feature type="region of interest" description="Disordered" evidence="1">
    <location>
        <begin position="44"/>
        <end position="70"/>
    </location>
</feature>
<organism evidence="2 3">
    <name type="scientific">Methylobacterium terricola</name>
    <dbReference type="NCBI Taxonomy" id="2583531"/>
    <lineage>
        <taxon>Bacteria</taxon>
        <taxon>Pseudomonadati</taxon>
        <taxon>Pseudomonadota</taxon>
        <taxon>Alphaproteobacteria</taxon>
        <taxon>Hyphomicrobiales</taxon>
        <taxon>Methylobacteriaceae</taxon>
        <taxon>Methylobacterium</taxon>
    </lineage>
</organism>
<keyword evidence="3" id="KW-1185">Reference proteome</keyword>
<evidence type="ECO:0000313" key="3">
    <source>
        <dbReference type="Proteomes" id="UP000305267"/>
    </source>
</evidence>
<comment type="caution">
    <text evidence="2">The sequence shown here is derived from an EMBL/GenBank/DDBJ whole genome shotgun (WGS) entry which is preliminary data.</text>
</comment>
<reference evidence="2 3" key="1">
    <citation type="submission" date="2019-06" db="EMBL/GenBank/DDBJ databases">
        <title>Genome of Methylobacterium sp. 17Sr1-39.</title>
        <authorList>
            <person name="Seo T."/>
        </authorList>
    </citation>
    <scope>NUCLEOTIDE SEQUENCE [LARGE SCALE GENOMIC DNA]</scope>
    <source>
        <strain evidence="2 3">17Sr1-39</strain>
    </source>
</reference>
<evidence type="ECO:0000256" key="1">
    <source>
        <dbReference type="SAM" id="MobiDB-lite"/>
    </source>
</evidence>
<sequence>MSAGGRDAGSCRVIRARARLGPITTLVFDTPERARTPRERARLAAEQAEGTVRGVRGVGPGRPADPRSRAGSIKAEFAGLRSEIAAFQVETRDELAAVRAERKLLAQRMTIERGAILIAAIRQMPVR</sequence>
<evidence type="ECO:0000313" key="2">
    <source>
        <dbReference type="EMBL" id="TNC11638.1"/>
    </source>
</evidence>
<dbReference type="EMBL" id="VDDA01000008">
    <property type="protein sequence ID" value="TNC11638.1"/>
    <property type="molecule type" value="Genomic_DNA"/>
</dbReference>
<feature type="compositionally biased region" description="Low complexity" evidence="1">
    <location>
        <begin position="44"/>
        <end position="55"/>
    </location>
</feature>
<dbReference type="RefSeq" id="WP_139037158.1">
    <property type="nucleotide sequence ID" value="NZ_VDDA01000008.1"/>
</dbReference>
<dbReference type="Gene3D" id="1.20.58.130">
    <property type="match status" value="1"/>
</dbReference>
<name>A0A5C4LFV4_9HYPH</name>
<protein>
    <submittedName>
        <fullName evidence="2">Uncharacterized protein</fullName>
    </submittedName>
</protein>